<dbReference type="GO" id="GO:0006629">
    <property type="term" value="P:lipid metabolic process"/>
    <property type="evidence" value="ECO:0007669"/>
    <property type="project" value="InterPro"/>
</dbReference>
<dbReference type="EMBL" id="AP025314">
    <property type="protein sequence ID" value="BDD08624.1"/>
    <property type="molecule type" value="Genomic_DNA"/>
</dbReference>
<name>A0AAU9C9C4_9BACT</name>
<dbReference type="KEGG" id="fax:FUAX_10560"/>
<keyword evidence="4" id="KW-1185">Reference proteome</keyword>
<feature type="region of interest" description="Disordered" evidence="1">
    <location>
        <begin position="209"/>
        <end position="233"/>
    </location>
</feature>
<dbReference type="SUPFAM" id="SSF51695">
    <property type="entry name" value="PLC-like phosphodiesterases"/>
    <property type="match status" value="1"/>
</dbReference>
<dbReference type="PANTHER" id="PTHR13593:SF140">
    <property type="entry name" value="PLC-LIKE PHOSPHODIESTERASE"/>
    <property type="match status" value="1"/>
</dbReference>
<dbReference type="Proteomes" id="UP001348817">
    <property type="component" value="Chromosome"/>
</dbReference>
<sequence length="396" mass="43987">MRTFIASLCAGVLLASCAQEFDAGPSAQKSQIPTPGLAQAELSVTASPLQMVDRSDRKINEISFPCTHNSYNDDSGVFDNGNVSQGMPTQFARGIRAVEVDIHERRSWFKKNVSVYHGKISNGINGSRLAHYVLREVTDFVEDNPDEIVFLKLETTVSASKLDKEIRKAGLDKHVFVRDPQNPYPTKAEVVASGKRVVFTRQIDGSQYGESLDRHKHGSGETDKEDHTPQASPSDKRFFAFNYYSITSLFGYGDKDAAKYLNNPSRLAPFADDVWKLNGKKPWCLTVDYPSVHNGHYYDVIEALNEKGMLKGQILDSDGDLLMKNNGSVITWTWQCQYSDETVTAKTSADFSFPMKESETVTITPVSDTYNFTPASLTVTNGNVQDVFQAFTATPK</sequence>
<evidence type="ECO:0008006" key="5">
    <source>
        <dbReference type="Google" id="ProtNLM"/>
    </source>
</evidence>
<organism evidence="3 4">
    <name type="scientific">Fulvitalea axinellae</name>
    <dbReference type="NCBI Taxonomy" id="1182444"/>
    <lineage>
        <taxon>Bacteria</taxon>
        <taxon>Pseudomonadati</taxon>
        <taxon>Bacteroidota</taxon>
        <taxon>Cytophagia</taxon>
        <taxon>Cytophagales</taxon>
        <taxon>Persicobacteraceae</taxon>
        <taxon>Fulvitalea</taxon>
    </lineage>
</organism>
<gene>
    <name evidence="3" type="ORF">FUAX_10560</name>
</gene>
<dbReference type="Pfam" id="PF26146">
    <property type="entry name" value="PI-PLC_X"/>
    <property type="match status" value="1"/>
</dbReference>
<feature type="signal peptide" evidence="2">
    <location>
        <begin position="1"/>
        <end position="18"/>
    </location>
</feature>
<accession>A0AAU9C9C4</accession>
<proteinExistence type="predicted"/>
<dbReference type="InterPro" id="IPR017946">
    <property type="entry name" value="PLC-like_Pdiesterase_TIM-brl"/>
</dbReference>
<dbReference type="PROSITE" id="PS50007">
    <property type="entry name" value="PIPLC_X_DOMAIN"/>
    <property type="match status" value="1"/>
</dbReference>
<dbReference type="RefSeq" id="WP_338393870.1">
    <property type="nucleotide sequence ID" value="NZ_AP025314.1"/>
</dbReference>
<dbReference type="Gene3D" id="3.20.20.190">
    <property type="entry name" value="Phosphatidylinositol (PI) phosphodiesterase"/>
    <property type="match status" value="1"/>
</dbReference>
<feature type="chain" id="PRO_5043314084" description="Phosphatidylinositol diacylglycerol-lyase" evidence="2">
    <location>
        <begin position="19"/>
        <end position="396"/>
    </location>
</feature>
<keyword evidence="2" id="KW-0732">Signal</keyword>
<evidence type="ECO:0000313" key="4">
    <source>
        <dbReference type="Proteomes" id="UP001348817"/>
    </source>
</evidence>
<evidence type="ECO:0000256" key="2">
    <source>
        <dbReference type="SAM" id="SignalP"/>
    </source>
</evidence>
<dbReference type="GO" id="GO:0008081">
    <property type="term" value="F:phosphoric diester hydrolase activity"/>
    <property type="evidence" value="ECO:0007669"/>
    <property type="project" value="InterPro"/>
</dbReference>
<evidence type="ECO:0000256" key="1">
    <source>
        <dbReference type="SAM" id="MobiDB-lite"/>
    </source>
</evidence>
<dbReference type="PANTHER" id="PTHR13593">
    <property type="match status" value="1"/>
</dbReference>
<dbReference type="InterPro" id="IPR051057">
    <property type="entry name" value="PI-PLC_domain"/>
</dbReference>
<reference evidence="3 4" key="1">
    <citation type="submission" date="2021-12" db="EMBL/GenBank/DDBJ databases">
        <title>Genome sequencing of bacteria with rrn-lacking chromosome and rrn-plasmid.</title>
        <authorList>
            <person name="Anda M."/>
            <person name="Iwasaki W."/>
        </authorList>
    </citation>
    <scope>NUCLEOTIDE SEQUENCE [LARGE SCALE GENOMIC DNA]</scope>
    <source>
        <strain evidence="3 4">DSM 100852</strain>
    </source>
</reference>
<dbReference type="AlphaFoldDB" id="A0AAU9C9C4"/>
<protein>
    <recommendedName>
        <fullName evidence="5">Phosphatidylinositol diacylglycerol-lyase</fullName>
    </recommendedName>
</protein>
<evidence type="ECO:0000313" key="3">
    <source>
        <dbReference type="EMBL" id="BDD08624.1"/>
    </source>
</evidence>
<dbReference type="PROSITE" id="PS51257">
    <property type="entry name" value="PROKAR_LIPOPROTEIN"/>
    <property type="match status" value="1"/>
</dbReference>
<feature type="compositionally biased region" description="Basic and acidic residues" evidence="1">
    <location>
        <begin position="218"/>
        <end position="233"/>
    </location>
</feature>